<dbReference type="PRINTS" id="PR00502">
    <property type="entry name" value="NUDIXFAMILY"/>
</dbReference>
<evidence type="ECO:0000313" key="6">
    <source>
        <dbReference type="Proteomes" id="UP000242763"/>
    </source>
</evidence>
<name>A0A1I3N5H4_9HYPH</name>
<sequence length="144" mass="15689">MHSKPIKAVSVAVFHGGRFLLVRRGRPPAYGLHAFPGGKVEDGESLEQAVRREAIEETGAELADIRHIVDLEIPYEDDRAQIQFVLSVHGARLVGGTISAGDDAAEVDWFSIAEMSKLQLADSVLEIAEQIASECETKQPVQAR</sequence>
<dbReference type="PANTHER" id="PTHR43736">
    <property type="entry name" value="ADP-RIBOSE PYROPHOSPHATASE"/>
    <property type="match status" value="1"/>
</dbReference>
<evidence type="ECO:0000256" key="3">
    <source>
        <dbReference type="RuleBase" id="RU003476"/>
    </source>
</evidence>
<gene>
    <name evidence="5" type="ORF">SAMN03080618_01952</name>
</gene>
<evidence type="ECO:0000256" key="2">
    <source>
        <dbReference type="ARBA" id="ARBA00022801"/>
    </source>
</evidence>
<dbReference type="CDD" id="cd04673">
    <property type="entry name" value="NUDIX_ADPRase"/>
    <property type="match status" value="1"/>
</dbReference>
<dbReference type="Proteomes" id="UP000242763">
    <property type="component" value="Unassembled WGS sequence"/>
</dbReference>
<comment type="similarity">
    <text evidence="3">Belongs to the Nudix hydrolase family.</text>
</comment>
<comment type="cofactor">
    <cofactor evidence="1">
        <name>Mg(2+)</name>
        <dbReference type="ChEBI" id="CHEBI:18420"/>
    </cofactor>
</comment>
<evidence type="ECO:0000313" key="5">
    <source>
        <dbReference type="EMBL" id="SFJ04325.1"/>
    </source>
</evidence>
<dbReference type="PROSITE" id="PS00893">
    <property type="entry name" value="NUDIX_BOX"/>
    <property type="match status" value="1"/>
</dbReference>
<dbReference type="PROSITE" id="PS51462">
    <property type="entry name" value="NUDIX"/>
    <property type="match status" value="1"/>
</dbReference>
<proteinExistence type="inferred from homology"/>
<accession>A0A1I3N5H4</accession>
<dbReference type="InterPro" id="IPR015797">
    <property type="entry name" value="NUDIX_hydrolase-like_dom_sf"/>
</dbReference>
<dbReference type="STRING" id="1121003.SAMN03080618_01952"/>
<dbReference type="InterPro" id="IPR000086">
    <property type="entry name" value="NUDIX_hydrolase_dom"/>
</dbReference>
<reference evidence="6" key="1">
    <citation type="submission" date="2016-10" db="EMBL/GenBank/DDBJ databases">
        <authorList>
            <person name="Varghese N."/>
            <person name="Submissions S."/>
        </authorList>
    </citation>
    <scope>NUCLEOTIDE SEQUENCE [LARGE SCALE GENOMIC DNA]</scope>
    <source>
        <strain evidence="6">DSM 21857</strain>
    </source>
</reference>
<dbReference type="AlphaFoldDB" id="A0A1I3N5H4"/>
<dbReference type="OrthoDB" id="9761969at2"/>
<dbReference type="RefSeq" id="WP_091521573.1">
    <property type="nucleotide sequence ID" value="NZ_FORF01000010.1"/>
</dbReference>
<evidence type="ECO:0000259" key="4">
    <source>
        <dbReference type="PROSITE" id="PS51462"/>
    </source>
</evidence>
<keyword evidence="2 3" id="KW-0378">Hydrolase</keyword>
<dbReference type="PANTHER" id="PTHR43736:SF1">
    <property type="entry name" value="DIHYDRONEOPTERIN TRIPHOSPHATE DIPHOSPHATASE"/>
    <property type="match status" value="1"/>
</dbReference>
<protein>
    <submittedName>
        <fullName evidence="5">ADP-ribose pyrophosphatase YjhB, NUDIX family</fullName>
    </submittedName>
</protein>
<dbReference type="Pfam" id="PF00293">
    <property type="entry name" value="NUDIX"/>
    <property type="match status" value="1"/>
</dbReference>
<feature type="domain" description="Nudix hydrolase" evidence="4">
    <location>
        <begin position="4"/>
        <end position="133"/>
    </location>
</feature>
<organism evidence="5 6">
    <name type="scientific">Aquamicrobium aerolatum DSM 21857</name>
    <dbReference type="NCBI Taxonomy" id="1121003"/>
    <lineage>
        <taxon>Bacteria</taxon>
        <taxon>Pseudomonadati</taxon>
        <taxon>Pseudomonadota</taxon>
        <taxon>Alphaproteobacteria</taxon>
        <taxon>Hyphomicrobiales</taxon>
        <taxon>Phyllobacteriaceae</taxon>
        <taxon>Aerobium</taxon>
    </lineage>
</organism>
<keyword evidence="6" id="KW-1185">Reference proteome</keyword>
<dbReference type="Gene3D" id="3.90.79.10">
    <property type="entry name" value="Nucleoside Triphosphate Pyrophosphohydrolase"/>
    <property type="match status" value="1"/>
</dbReference>
<dbReference type="InterPro" id="IPR020476">
    <property type="entry name" value="Nudix_hydrolase"/>
</dbReference>
<evidence type="ECO:0000256" key="1">
    <source>
        <dbReference type="ARBA" id="ARBA00001946"/>
    </source>
</evidence>
<dbReference type="InterPro" id="IPR020084">
    <property type="entry name" value="NUDIX_hydrolase_CS"/>
</dbReference>
<dbReference type="GO" id="GO:0016787">
    <property type="term" value="F:hydrolase activity"/>
    <property type="evidence" value="ECO:0007669"/>
    <property type="project" value="UniProtKB-KW"/>
</dbReference>
<dbReference type="EMBL" id="FORF01000010">
    <property type="protein sequence ID" value="SFJ04325.1"/>
    <property type="molecule type" value="Genomic_DNA"/>
</dbReference>
<dbReference type="SUPFAM" id="SSF55811">
    <property type="entry name" value="Nudix"/>
    <property type="match status" value="1"/>
</dbReference>